<dbReference type="Proteomes" id="UP000620559">
    <property type="component" value="Unassembled WGS sequence"/>
</dbReference>
<protein>
    <submittedName>
        <fullName evidence="3">Uncharacterized protein</fullName>
    </submittedName>
</protein>
<feature type="compositionally biased region" description="Polar residues" evidence="1">
    <location>
        <begin position="248"/>
        <end position="288"/>
    </location>
</feature>
<comment type="caution">
    <text evidence="3">The sequence shown here is derived from an EMBL/GenBank/DDBJ whole genome shotgun (WGS) entry which is preliminary data.</text>
</comment>
<keyword evidence="4" id="KW-1185">Reference proteome</keyword>
<dbReference type="RefSeq" id="WP_193926226.1">
    <property type="nucleotide sequence ID" value="NZ_JADEWL010000296.1"/>
</dbReference>
<organism evidence="3 4">
    <name type="scientific">Plectonema cf. radiosum LEGE 06105</name>
    <dbReference type="NCBI Taxonomy" id="945769"/>
    <lineage>
        <taxon>Bacteria</taxon>
        <taxon>Bacillati</taxon>
        <taxon>Cyanobacteriota</taxon>
        <taxon>Cyanophyceae</taxon>
        <taxon>Oscillatoriophycideae</taxon>
        <taxon>Oscillatoriales</taxon>
        <taxon>Microcoleaceae</taxon>
        <taxon>Plectonema</taxon>
    </lineage>
</organism>
<gene>
    <name evidence="3" type="ORF">IQ247_31885</name>
</gene>
<dbReference type="InterPro" id="IPR005498">
    <property type="entry name" value="T4SS_VirB10/TraB/TrbI"/>
</dbReference>
<evidence type="ECO:0000256" key="1">
    <source>
        <dbReference type="SAM" id="MobiDB-lite"/>
    </source>
</evidence>
<evidence type="ECO:0000313" key="4">
    <source>
        <dbReference type="Proteomes" id="UP000620559"/>
    </source>
</evidence>
<name>A0A8J7F7J5_9CYAN</name>
<dbReference type="Pfam" id="PF03743">
    <property type="entry name" value="TrbI"/>
    <property type="match status" value="1"/>
</dbReference>
<feature type="transmembrane region" description="Helical" evidence="2">
    <location>
        <begin position="72"/>
        <end position="93"/>
    </location>
</feature>
<feature type="region of interest" description="Disordered" evidence="1">
    <location>
        <begin position="132"/>
        <end position="161"/>
    </location>
</feature>
<feature type="region of interest" description="Disordered" evidence="1">
    <location>
        <begin position="1"/>
        <end position="24"/>
    </location>
</feature>
<dbReference type="EMBL" id="JADEWL010000296">
    <property type="protein sequence ID" value="MBE9217198.1"/>
    <property type="molecule type" value="Genomic_DNA"/>
</dbReference>
<keyword evidence="2" id="KW-0472">Membrane</keyword>
<keyword evidence="2" id="KW-0812">Transmembrane</keyword>
<feature type="region of interest" description="Disordered" evidence="1">
    <location>
        <begin position="248"/>
        <end position="323"/>
    </location>
</feature>
<dbReference type="AlphaFoldDB" id="A0A8J7F7J5"/>
<evidence type="ECO:0000256" key="2">
    <source>
        <dbReference type="SAM" id="Phobius"/>
    </source>
</evidence>
<feature type="compositionally biased region" description="Polar residues" evidence="1">
    <location>
        <begin position="297"/>
        <end position="306"/>
    </location>
</feature>
<feature type="compositionally biased region" description="Polar residues" evidence="1">
    <location>
        <begin position="1"/>
        <end position="11"/>
    </location>
</feature>
<accession>A0A8J7F7J5</accession>
<evidence type="ECO:0000313" key="3">
    <source>
        <dbReference type="EMBL" id="MBE9217198.1"/>
    </source>
</evidence>
<proteinExistence type="predicted"/>
<reference evidence="3" key="1">
    <citation type="submission" date="2020-10" db="EMBL/GenBank/DDBJ databases">
        <authorList>
            <person name="Castelo-Branco R."/>
            <person name="Eusebio N."/>
            <person name="Adriana R."/>
            <person name="Vieira A."/>
            <person name="Brugerolle De Fraissinette N."/>
            <person name="Rezende De Castro R."/>
            <person name="Schneider M.P."/>
            <person name="Vasconcelos V."/>
            <person name="Leao P.N."/>
        </authorList>
    </citation>
    <scope>NUCLEOTIDE SEQUENCE</scope>
    <source>
        <strain evidence="3">LEGE 06105</strain>
    </source>
</reference>
<keyword evidence="2" id="KW-1133">Transmembrane helix</keyword>
<sequence length="576" mass="63307">MSNNQENYTNESVDHELTPEEELEISGYQPEQVALIDQEFLIERDNEQAEAQSGSENPLIRFAIAKRCCKQIASLLVGSVMTSAWMIWSIFFAPKAVVKAPVLEPTPTVLAYKESDEAARLKAELALRNQASRDIEESPPVTPPPPKLNKSVRTVRKPRQTKPRIIREKVPSPPRIIRETVQLPPKIIRETVPVKLPVLANNKSASPAPTRTNIEKIDPFERWNQLATLGQQTTSLNNKNWTQDNQSFEQAQSLPNQSESGNVTENDYIHSNSEKNSSPVIFANASNSVRKEVKEPQASTTSTVEFNSNNNSNRNQKEIPTPGELGILNRTPALSSQETITASNSPIQVQIGTSAEASVLVPIIWSEEDENQERFAVELQEDVLSIDKRIALSKGTILITEINSVSKINKLVKQTVVAVVYKDSAGRIQQQAIPKNTILIRGENNKPLTAKSISDKGRVAQQDILIGLLGAAGRAGEIFNQNQSQSSTVISNDGFSSQTFNTKASKPNVLAAAVEGFFKPMSQRLSQRANKASNEIMNSPDVAIVPAGTKVSVLFNNFFEIGGEEGRSGGKEVKEL</sequence>